<feature type="compositionally biased region" description="Basic and acidic residues" evidence="1">
    <location>
        <begin position="271"/>
        <end position="295"/>
    </location>
</feature>
<feature type="compositionally biased region" description="Low complexity" evidence="1">
    <location>
        <begin position="698"/>
        <end position="718"/>
    </location>
</feature>
<dbReference type="AlphaFoldDB" id="A0A1L7WLM5"/>
<sequence>MEAKQAKSGSAVAARGIESADKQIAMLKDRLLPYDPHIVIVPSKLNYNGGHAHEHRGTPFEDYEVRDLQYLTLVGETDRETARPWPAAEWMDTIEARSPASLVARSNTTTPNAAAAKESKIPSKKISIADYKNMKKTGATPASLPNKPGHTRNASAVYGGEPLSRDPSFESAHEPRQNGATSSANSVRTEKGAVKAVEKPAVQSSGLSNAKARPPATTNGHTSDHNRSKENVRPQSTHLPQRPTEHIKHSLPPRPQSPPRSNPTYNLPDPKQQKRPLEAADATQPEKRSKIEHTRTPSNSQNHSRTPSGSQHPLPRKPNTPSDARPSSLKSQNAHSTSAHASPQTKKGPLSKMSSKENSRPEKPLDLPPLLSPLPAELGSSPHPTGFTAKENKGKRSAQGTPSKYGLGADTIIVKKAPSPLAELSQSSSSRAVHSPESFDLPALLSPTLPDVVEQELLRLQAKSAALNPENRLNSVEARHEKARRPDTPGVARKTTTPKVGHPPKKPQAESSKVNAEKTSLLVKLKYKKRKAQDVQRILGLKAKPSPEYLRLEKERQRKLLPRPDEDDDSGEEMRTPNKNASSASKKRIIAQKPSRRELDDDSDDVDEPLSKTAGKAPAPAPRKRPSDPIESRAEPVPKRKAPEIDVAKSKTVLEPAFKSPALSQPSQRNLLATPKKGDAMKSVSMRKVNSSDGHAHTPQASTSTPQASTSTSTPASAEKPRINGVSHGDPKKDLGTFLKRKMDSILHLKDGLRDTVDDTQRKLGLSVAFECVTAYMVAFSMSDARNKRRAARDWDSVVQLWEFINGGLAKGTPLQSLCFELGALCREELCRAYLERLSEKNDPETQKLLQANSARKDKLWISAHMPVLASTGPQAGAPLKEVQQVRGNPQKTMGPWTNPRDAKEYTFEVLHKYARVENTGWKPEKEGNV</sequence>
<feature type="region of interest" description="Disordered" evidence="1">
    <location>
        <begin position="102"/>
        <end position="121"/>
    </location>
</feature>
<feature type="compositionally biased region" description="Polar residues" evidence="1">
    <location>
        <begin position="662"/>
        <end position="671"/>
    </location>
</feature>
<feature type="region of interest" description="Disordered" evidence="1">
    <location>
        <begin position="463"/>
        <end position="734"/>
    </location>
</feature>
<feature type="compositionally biased region" description="Basic and acidic residues" evidence="1">
    <location>
        <begin position="222"/>
        <end position="232"/>
    </location>
</feature>
<feature type="compositionally biased region" description="Basic and acidic residues" evidence="1">
    <location>
        <begin position="550"/>
        <end position="564"/>
    </location>
</feature>
<evidence type="ECO:0000256" key="1">
    <source>
        <dbReference type="SAM" id="MobiDB-lite"/>
    </source>
</evidence>
<feature type="compositionally biased region" description="Basic and acidic residues" evidence="1">
    <location>
        <begin position="625"/>
        <end position="649"/>
    </location>
</feature>
<dbReference type="STRING" id="576137.A0A1L7WLM5"/>
<dbReference type="EMBL" id="FJOG01000004">
    <property type="protein sequence ID" value="CZR53666.1"/>
    <property type="molecule type" value="Genomic_DNA"/>
</dbReference>
<feature type="compositionally biased region" description="Polar residues" evidence="1">
    <location>
        <begin position="509"/>
        <end position="518"/>
    </location>
</feature>
<dbReference type="OrthoDB" id="284473at2759"/>
<feature type="compositionally biased region" description="Basic and acidic residues" evidence="1">
    <location>
        <begin position="188"/>
        <end position="198"/>
    </location>
</feature>
<keyword evidence="3" id="KW-1185">Reference proteome</keyword>
<dbReference type="Proteomes" id="UP000184330">
    <property type="component" value="Unassembled WGS sequence"/>
</dbReference>
<feature type="compositionally biased region" description="Basic and acidic residues" evidence="1">
    <location>
        <begin position="477"/>
        <end position="487"/>
    </location>
</feature>
<proteinExistence type="predicted"/>
<feature type="compositionally biased region" description="Basic and acidic residues" evidence="1">
    <location>
        <begin position="163"/>
        <end position="176"/>
    </location>
</feature>
<feature type="region of interest" description="Disordered" evidence="1">
    <location>
        <begin position="137"/>
        <end position="444"/>
    </location>
</feature>
<feature type="compositionally biased region" description="Low complexity" evidence="1">
    <location>
        <begin position="373"/>
        <end position="382"/>
    </location>
</feature>
<evidence type="ECO:0000313" key="2">
    <source>
        <dbReference type="EMBL" id="CZR53666.1"/>
    </source>
</evidence>
<feature type="compositionally biased region" description="Pro residues" evidence="1">
    <location>
        <begin position="252"/>
        <end position="261"/>
    </location>
</feature>
<gene>
    <name evidence="2" type="ORF">PAC_03546</name>
</gene>
<feature type="compositionally biased region" description="Low complexity" evidence="1">
    <location>
        <begin position="417"/>
        <end position="430"/>
    </location>
</feature>
<feature type="compositionally biased region" description="Polar residues" evidence="1">
    <location>
        <begin position="178"/>
        <end position="187"/>
    </location>
</feature>
<feature type="compositionally biased region" description="Basic and acidic residues" evidence="1">
    <location>
        <begin position="354"/>
        <end position="365"/>
    </location>
</feature>
<feature type="compositionally biased region" description="Polar residues" evidence="1">
    <location>
        <begin position="296"/>
        <end position="311"/>
    </location>
</feature>
<protein>
    <submittedName>
        <fullName evidence="2">Uncharacterized protein</fullName>
    </submittedName>
</protein>
<feature type="compositionally biased region" description="Polar residues" evidence="1">
    <location>
        <begin position="328"/>
        <end position="345"/>
    </location>
</feature>
<reference evidence="2 3" key="1">
    <citation type="submission" date="2016-03" db="EMBL/GenBank/DDBJ databases">
        <authorList>
            <person name="Ploux O."/>
        </authorList>
    </citation>
    <scope>NUCLEOTIDE SEQUENCE [LARGE SCALE GENOMIC DNA]</scope>
    <source>
        <strain evidence="2 3">UAMH 11012</strain>
    </source>
</reference>
<accession>A0A1L7WLM5</accession>
<organism evidence="2 3">
    <name type="scientific">Phialocephala subalpina</name>
    <dbReference type="NCBI Taxonomy" id="576137"/>
    <lineage>
        <taxon>Eukaryota</taxon>
        <taxon>Fungi</taxon>
        <taxon>Dikarya</taxon>
        <taxon>Ascomycota</taxon>
        <taxon>Pezizomycotina</taxon>
        <taxon>Leotiomycetes</taxon>
        <taxon>Helotiales</taxon>
        <taxon>Mollisiaceae</taxon>
        <taxon>Phialocephala</taxon>
        <taxon>Phialocephala fortinii species complex</taxon>
    </lineage>
</organism>
<evidence type="ECO:0000313" key="3">
    <source>
        <dbReference type="Proteomes" id="UP000184330"/>
    </source>
</evidence>
<name>A0A1L7WLM5_9HELO</name>